<gene>
    <name evidence="1" type="ORF">GCM10022388_08680</name>
</gene>
<organism evidence="1 2">
    <name type="scientific">Flavobacterium chungnamense</name>
    <dbReference type="NCBI Taxonomy" id="706182"/>
    <lineage>
        <taxon>Bacteria</taxon>
        <taxon>Pseudomonadati</taxon>
        <taxon>Bacteroidota</taxon>
        <taxon>Flavobacteriia</taxon>
        <taxon>Flavobacteriales</taxon>
        <taxon>Flavobacteriaceae</taxon>
        <taxon>Flavobacterium</taxon>
    </lineage>
</organism>
<protein>
    <submittedName>
        <fullName evidence="1">Pentapeptide repeat-containing protein</fullName>
    </submittedName>
</protein>
<sequence length="190" mass="22364">MHTDYILDQEFRNQTFDDTNTKFKDFENCTFYNCDFRACTFQTVTFIDCNFFDCNFAETKINYISLRGVFFTKCNFTNVNFAMTDQVLFEFHFKDCLLDYAKFYALKLKKMQFINCSLISADFMGSDLTEVLFDNCNLRRAVFIDTIANKADFSTSYDYAFDPDKNKIKKAVFSQDGLKGLLEKYDIIVK</sequence>
<proteinExistence type="predicted"/>
<dbReference type="PANTHER" id="PTHR42999">
    <property type="entry name" value="ANTIBIOTIC RESISTANCE PROTEIN MCBG"/>
    <property type="match status" value="1"/>
</dbReference>
<evidence type="ECO:0000313" key="2">
    <source>
        <dbReference type="Proteomes" id="UP001500426"/>
    </source>
</evidence>
<dbReference type="PANTHER" id="PTHR42999:SF1">
    <property type="entry name" value="PENTAPEPTIDE REPEAT-CONTAINING PROTEIN"/>
    <property type="match status" value="1"/>
</dbReference>
<dbReference type="EMBL" id="BAABCS010000006">
    <property type="protein sequence ID" value="GAA4045557.1"/>
    <property type="molecule type" value="Genomic_DNA"/>
</dbReference>
<dbReference type="Proteomes" id="UP001500426">
    <property type="component" value="Unassembled WGS sequence"/>
</dbReference>
<evidence type="ECO:0000313" key="1">
    <source>
        <dbReference type="EMBL" id="GAA4045557.1"/>
    </source>
</evidence>
<dbReference type="Pfam" id="PF13599">
    <property type="entry name" value="Pentapeptide_4"/>
    <property type="match status" value="1"/>
</dbReference>
<dbReference type="RefSeq" id="WP_345091154.1">
    <property type="nucleotide sequence ID" value="NZ_BAABCS010000006.1"/>
</dbReference>
<dbReference type="InterPro" id="IPR052949">
    <property type="entry name" value="PA_immunity-related"/>
</dbReference>
<keyword evidence="2" id="KW-1185">Reference proteome</keyword>
<dbReference type="SUPFAM" id="SSF141571">
    <property type="entry name" value="Pentapeptide repeat-like"/>
    <property type="match status" value="1"/>
</dbReference>
<name>A0ABP7UK81_9FLAO</name>
<comment type="caution">
    <text evidence="1">The sequence shown here is derived from an EMBL/GenBank/DDBJ whole genome shotgun (WGS) entry which is preliminary data.</text>
</comment>
<accession>A0ABP7UK81</accession>
<dbReference type="Gene3D" id="2.160.20.80">
    <property type="entry name" value="E3 ubiquitin-protein ligase SopA"/>
    <property type="match status" value="1"/>
</dbReference>
<reference evidence="2" key="1">
    <citation type="journal article" date="2019" name="Int. J. Syst. Evol. Microbiol.">
        <title>The Global Catalogue of Microorganisms (GCM) 10K type strain sequencing project: providing services to taxonomists for standard genome sequencing and annotation.</title>
        <authorList>
            <consortium name="The Broad Institute Genomics Platform"/>
            <consortium name="The Broad Institute Genome Sequencing Center for Infectious Disease"/>
            <person name="Wu L."/>
            <person name="Ma J."/>
        </authorList>
    </citation>
    <scope>NUCLEOTIDE SEQUENCE [LARGE SCALE GENOMIC DNA]</scope>
    <source>
        <strain evidence="2">JCM 17068</strain>
    </source>
</reference>
<dbReference type="InterPro" id="IPR001646">
    <property type="entry name" value="5peptide_repeat"/>
</dbReference>